<organism evidence="1 2">
    <name type="scientific">Romanomermis culicivorax</name>
    <name type="common">Nematode worm</name>
    <dbReference type="NCBI Taxonomy" id="13658"/>
    <lineage>
        <taxon>Eukaryota</taxon>
        <taxon>Metazoa</taxon>
        <taxon>Ecdysozoa</taxon>
        <taxon>Nematoda</taxon>
        <taxon>Enoplea</taxon>
        <taxon>Dorylaimia</taxon>
        <taxon>Mermithida</taxon>
        <taxon>Mermithoidea</taxon>
        <taxon>Mermithidae</taxon>
        <taxon>Romanomermis</taxon>
    </lineage>
</organism>
<name>A0A915ICD3_ROMCU</name>
<dbReference type="Proteomes" id="UP000887565">
    <property type="component" value="Unplaced"/>
</dbReference>
<sequence length="77" mass="9065">MLDFERCGHIHPSVRQKKIPFDVWMDMYLVGCLFESLGKKWDVCGLLTIGRRIKDHGQTHDPTLDFVNIRMYLSEIL</sequence>
<accession>A0A915ICD3</accession>
<keyword evidence="1" id="KW-1185">Reference proteome</keyword>
<protein>
    <submittedName>
        <fullName evidence="2">Uncharacterized protein</fullName>
    </submittedName>
</protein>
<reference evidence="2" key="1">
    <citation type="submission" date="2022-11" db="UniProtKB">
        <authorList>
            <consortium name="WormBaseParasite"/>
        </authorList>
    </citation>
    <scope>IDENTIFICATION</scope>
</reference>
<dbReference type="WBParaSite" id="nRc.2.0.1.t11840-RA">
    <property type="protein sequence ID" value="nRc.2.0.1.t11840-RA"/>
    <property type="gene ID" value="nRc.2.0.1.g11840"/>
</dbReference>
<dbReference type="AlphaFoldDB" id="A0A915ICD3"/>
<evidence type="ECO:0000313" key="2">
    <source>
        <dbReference type="WBParaSite" id="nRc.2.0.1.t11840-RA"/>
    </source>
</evidence>
<evidence type="ECO:0000313" key="1">
    <source>
        <dbReference type="Proteomes" id="UP000887565"/>
    </source>
</evidence>
<proteinExistence type="predicted"/>